<evidence type="ECO:0000313" key="3">
    <source>
        <dbReference type="EMBL" id="KPM46054.1"/>
    </source>
</evidence>
<keyword evidence="2" id="KW-1133">Transmembrane helix</keyword>
<dbReference type="Proteomes" id="UP000050424">
    <property type="component" value="Unassembled WGS sequence"/>
</dbReference>
<dbReference type="OrthoDB" id="5340195at2759"/>
<keyword evidence="2" id="KW-0812">Transmembrane</keyword>
<organism evidence="3 4">
    <name type="scientific">Neonectria ditissima</name>
    <dbReference type="NCBI Taxonomy" id="78410"/>
    <lineage>
        <taxon>Eukaryota</taxon>
        <taxon>Fungi</taxon>
        <taxon>Dikarya</taxon>
        <taxon>Ascomycota</taxon>
        <taxon>Pezizomycotina</taxon>
        <taxon>Sordariomycetes</taxon>
        <taxon>Hypocreomycetidae</taxon>
        <taxon>Hypocreales</taxon>
        <taxon>Nectriaceae</taxon>
        <taxon>Neonectria</taxon>
    </lineage>
</organism>
<keyword evidence="2" id="KW-0472">Membrane</keyword>
<dbReference type="PANTHER" id="PTHR35041">
    <property type="entry name" value="MEDIATOR OF RNA POLYMERASE II TRANSCRIPTION SUBUNIT 1"/>
    <property type="match status" value="1"/>
</dbReference>
<evidence type="ECO:0000256" key="2">
    <source>
        <dbReference type="SAM" id="Phobius"/>
    </source>
</evidence>
<name>A0A0P7C229_9HYPO</name>
<comment type="caution">
    <text evidence="3">The sequence shown here is derived from an EMBL/GenBank/DDBJ whole genome shotgun (WGS) entry which is preliminary data.</text>
</comment>
<dbReference type="EMBL" id="LKCW01000003">
    <property type="protein sequence ID" value="KPM46054.1"/>
    <property type="molecule type" value="Genomic_DNA"/>
</dbReference>
<keyword evidence="4" id="KW-1185">Reference proteome</keyword>
<dbReference type="PANTHER" id="PTHR35041:SF3">
    <property type="entry name" value="FORMYLMETHIONINE DEFORMYLASE-LIKE PROTEIN"/>
    <property type="match status" value="1"/>
</dbReference>
<evidence type="ECO:0000256" key="1">
    <source>
        <dbReference type="SAM" id="MobiDB-lite"/>
    </source>
</evidence>
<feature type="transmembrane region" description="Helical" evidence="2">
    <location>
        <begin position="120"/>
        <end position="145"/>
    </location>
</feature>
<reference evidence="3 4" key="1">
    <citation type="submission" date="2015-09" db="EMBL/GenBank/DDBJ databases">
        <title>Draft genome of a European isolate of the apple canker pathogen Neonectria ditissima.</title>
        <authorList>
            <person name="Gomez-Cortecero A."/>
            <person name="Harrison R.J."/>
            <person name="Armitage A.D."/>
        </authorList>
    </citation>
    <scope>NUCLEOTIDE SEQUENCE [LARGE SCALE GENOMIC DNA]</scope>
    <source>
        <strain evidence="3 4">R09/05</strain>
    </source>
</reference>
<sequence length="709" mass="80006">MYHLHLPPGNQSPDRIIEMNSMPPLDGTNDESPGKQHGSQVALLRHSTPGDNRVHGETNDVAEPDTKYHHSRLSSLAEMWRDFEKKPYIMFCLIISGTFLATVHHLFYNHLDGKQAERQAVVLRCGTALGFLTKAHLSTAAVLAFRQRTWMTIRKRSLSLGAVDSLFAAPGDFSALFSWEILKSARISLCLAIYIWAAPLLVILTSDTLSVVPRILEERSECSSVRTLNFGNEETYDFRLPKKIEGRSLLSISIWNTTATGRNVDPTDPDSFDYWALTSPHYEQLAARAVYQRTTVTRENASKQVCKDSFNCSFVIDFTGPGYKCDELAVGRGSKVKKLGGLKAPFTTEDIVPDGNFSYLAITGQGDYARQQVDCTTSGFPRKGPPYPKNLGAWRTEPIIWIGYGAVNDTEKQQPKNRTVDGWYDAYTPVVFGCEHYETNYRIEFNYVNGKEFHVVKRREFFRKIINTTFIPNETDNDGTFDNTTAYPKSNYIFPRDTRRYRRTAAYHAMGASLRSFLNGTIVPPYNRMNTDLQVTRLLDDFSYLAIKDLRNEIQPFYEEMILSLLSKPQFLAVAWAKSPSQPSGTRVGGAETNYPCIRTRPSVFYEYRLLQLCLVYGLSILLATVGACSGLQAAREEGVMRDMKTSSIIAVTRAQQLDVVRSNGDRDSQSLKIAFGWVRESNGWIRGFGLEGNVTQQRLRPERSTSSH</sequence>
<feature type="transmembrane region" description="Helical" evidence="2">
    <location>
        <begin position="88"/>
        <end position="108"/>
    </location>
</feature>
<proteinExistence type="predicted"/>
<protein>
    <submittedName>
        <fullName evidence="3">Uncharacterized protein</fullName>
    </submittedName>
</protein>
<evidence type="ECO:0000313" key="4">
    <source>
        <dbReference type="Proteomes" id="UP000050424"/>
    </source>
</evidence>
<feature type="transmembrane region" description="Helical" evidence="2">
    <location>
        <begin position="185"/>
        <end position="204"/>
    </location>
</feature>
<dbReference type="AlphaFoldDB" id="A0A0P7C229"/>
<dbReference type="STRING" id="78410.A0A0P7C229"/>
<gene>
    <name evidence="3" type="ORF">AK830_g435</name>
</gene>
<accession>A0A0P7C229</accession>
<feature type="region of interest" description="Disordered" evidence="1">
    <location>
        <begin position="1"/>
        <end position="41"/>
    </location>
</feature>